<dbReference type="PANTHER" id="PTHR37820:SF1">
    <property type="entry name" value="CELL DIVISION PROTEIN FTSQ"/>
    <property type="match status" value="1"/>
</dbReference>
<protein>
    <recommendedName>
        <fullName evidence="8">Cell division protein DivIB</fullName>
    </recommendedName>
</protein>
<dbReference type="GO" id="GO:0043093">
    <property type="term" value="P:FtsZ-dependent cytokinesis"/>
    <property type="evidence" value="ECO:0007669"/>
    <property type="project" value="UniProtKB-UniRule"/>
</dbReference>
<evidence type="ECO:0000256" key="9">
    <source>
        <dbReference type="SAM" id="MobiDB-lite"/>
    </source>
</evidence>
<keyword evidence="4 8" id="KW-0812">Transmembrane</keyword>
<keyword evidence="5 8" id="KW-1133">Transmembrane helix</keyword>
<dbReference type="Pfam" id="PF03799">
    <property type="entry name" value="FtsQ_DivIB_C"/>
    <property type="match status" value="1"/>
</dbReference>
<dbReference type="RefSeq" id="WP_057804121.1">
    <property type="nucleotide sequence ID" value="NZ_AZDV01000026.1"/>
</dbReference>
<proteinExistence type="inferred from homology"/>
<dbReference type="Proteomes" id="UP000051955">
    <property type="component" value="Unassembled WGS sequence"/>
</dbReference>
<feature type="region of interest" description="Disordered" evidence="9">
    <location>
        <begin position="1"/>
        <end position="20"/>
    </location>
</feature>
<dbReference type="HAMAP" id="MF_00912">
    <property type="entry name" value="DivIB"/>
    <property type="match status" value="1"/>
</dbReference>
<evidence type="ECO:0000256" key="6">
    <source>
        <dbReference type="ARBA" id="ARBA00023136"/>
    </source>
</evidence>
<gene>
    <name evidence="8" type="primary">divIB</name>
    <name evidence="11" type="ORF">FD25_GL000802</name>
</gene>
<dbReference type="OrthoDB" id="1819027at2"/>
<reference evidence="11 12" key="1">
    <citation type="journal article" date="2015" name="Genome Announc.">
        <title>Expanding the biotechnology potential of lactobacilli through comparative genomics of 213 strains and associated genera.</title>
        <authorList>
            <person name="Sun Z."/>
            <person name="Harris H.M."/>
            <person name="McCann A."/>
            <person name="Guo C."/>
            <person name="Argimon S."/>
            <person name="Zhang W."/>
            <person name="Yang X."/>
            <person name="Jeffery I.B."/>
            <person name="Cooney J.C."/>
            <person name="Kagawa T.F."/>
            <person name="Liu W."/>
            <person name="Song Y."/>
            <person name="Salvetti E."/>
            <person name="Wrobel A."/>
            <person name="Rasinkangas P."/>
            <person name="Parkhill J."/>
            <person name="Rea M.C."/>
            <person name="O'Sullivan O."/>
            <person name="Ritari J."/>
            <person name="Douillard F.P."/>
            <person name="Paul Ross R."/>
            <person name="Yang R."/>
            <person name="Briner A.E."/>
            <person name="Felis G.E."/>
            <person name="de Vos W.M."/>
            <person name="Barrangou R."/>
            <person name="Klaenhammer T.R."/>
            <person name="Caufield P.W."/>
            <person name="Cui Y."/>
            <person name="Zhang H."/>
            <person name="O'Toole P.W."/>
        </authorList>
    </citation>
    <scope>NUCLEOTIDE SEQUENCE [LARGE SCALE GENOMIC DNA]</scope>
    <source>
        <strain evidence="11 12">DSM 19394</strain>
    </source>
</reference>
<comment type="subcellular location">
    <subcellularLocation>
        <location evidence="8">Cell membrane</location>
        <topology evidence="8">Single-pass type II membrane protein</topology>
    </subcellularLocation>
    <subcellularLocation>
        <location evidence="1">Membrane</location>
    </subcellularLocation>
    <text evidence="8">Localizes to the division septum.</text>
</comment>
<keyword evidence="2 8" id="KW-1003">Cell membrane</keyword>
<evidence type="ECO:0000256" key="5">
    <source>
        <dbReference type="ARBA" id="ARBA00022989"/>
    </source>
</evidence>
<accession>A0A0R1LRE7</accession>
<dbReference type="PROSITE" id="PS51779">
    <property type="entry name" value="POTRA"/>
    <property type="match status" value="1"/>
</dbReference>
<dbReference type="PATRIC" id="fig|1423715.3.peg.830"/>
<dbReference type="STRING" id="1423715.FD25_GL000802"/>
<evidence type="ECO:0000256" key="2">
    <source>
        <dbReference type="ARBA" id="ARBA00022475"/>
    </source>
</evidence>
<keyword evidence="7 8" id="KW-0131">Cell cycle</keyword>
<keyword evidence="6 8" id="KW-0472">Membrane</keyword>
<feature type="domain" description="POTRA" evidence="10">
    <location>
        <begin position="88"/>
        <end position="159"/>
    </location>
</feature>
<dbReference type="GO" id="GO:0032153">
    <property type="term" value="C:cell division site"/>
    <property type="evidence" value="ECO:0007669"/>
    <property type="project" value="UniProtKB-UniRule"/>
</dbReference>
<evidence type="ECO:0000256" key="7">
    <source>
        <dbReference type="ARBA" id="ARBA00023306"/>
    </source>
</evidence>
<evidence type="ECO:0000313" key="12">
    <source>
        <dbReference type="Proteomes" id="UP000051955"/>
    </source>
</evidence>
<dbReference type="Gene3D" id="3.40.50.10960">
    <property type="match status" value="1"/>
</dbReference>
<dbReference type="InterPro" id="IPR005548">
    <property type="entry name" value="Cell_div_FtsQ/DivIB_C"/>
</dbReference>
<dbReference type="InterPro" id="IPR034746">
    <property type="entry name" value="POTRA"/>
</dbReference>
<dbReference type="InterPro" id="IPR026580">
    <property type="entry name" value="DivIB"/>
</dbReference>
<organism evidence="11 12">
    <name type="scientific">Levilactobacillus acidifarinae DSM 19394 = JCM 15949</name>
    <dbReference type="NCBI Taxonomy" id="1423715"/>
    <lineage>
        <taxon>Bacteria</taxon>
        <taxon>Bacillati</taxon>
        <taxon>Bacillota</taxon>
        <taxon>Bacilli</taxon>
        <taxon>Lactobacillales</taxon>
        <taxon>Lactobacillaceae</taxon>
        <taxon>Levilactobacillus</taxon>
    </lineage>
</organism>
<sequence>MKFRLNRKQSQQPKTRDLTPWEAYQSRAAQRRKQAQTPKWFRHAKRIGDKLPRLRHQRNRKLARRLTLLLSIFLVVIGLMIYLVSPLSHVQTVRVQGAHALSAHQVQRAVGLASGDSIFKVWGHEKTLQRQAVHHNSRLKHVTVRFRQPNRVTVRVVEYVTAGYVMRQGQYYEVLENGVVSQQSVTQPKSGTPVYGNFKSAKTLHRMILQYAKLSTPIKHSISEIQESPTKTNPQRVHLFMNDGNEVYASLNTFARKMAYYPSIASKMKQKGVVNLEVGAYSYAFKK</sequence>
<evidence type="ECO:0000313" key="11">
    <source>
        <dbReference type="EMBL" id="KRK94826.1"/>
    </source>
</evidence>
<evidence type="ECO:0000256" key="8">
    <source>
        <dbReference type="HAMAP-Rule" id="MF_00912"/>
    </source>
</evidence>
<dbReference type="GO" id="GO:0005886">
    <property type="term" value="C:plasma membrane"/>
    <property type="evidence" value="ECO:0007669"/>
    <property type="project" value="UniProtKB-SubCell"/>
</dbReference>
<dbReference type="PANTHER" id="PTHR37820">
    <property type="entry name" value="CELL DIVISION PROTEIN DIVIB"/>
    <property type="match status" value="1"/>
</dbReference>
<dbReference type="EMBL" id="AZDV01000026">
    <property type="protein sequence ID" value="KRK94826.1"/>
    <property type="molecule type" value="Genomic_DNA"/>
</dbReference>
<dbReference type="InterPro" id="IPR050487">
    <property type="entry name" value="FtsQ_DivIB"/>
</dbReference>
<dbReference type="InterPro" id="IPR013685">
    <property type="entry name" value="POTRA_FtsQ_type"/>
</dbReference>
<feature type="transmembrane region" description="Helical" evidence="8">
    <location>
        <begin position="62"/>
        <end position="84"/>
    </location>
</feature>
<name>A0A0R1LRE7_9LACO</name>
<keyword evidence="12" id="KW-1185">Reference proteome</keyword>
<comment type="caution">
    <text evidence="11">The sequence shown here is derived from an EMBL/GenBank/DDBJ whole genome shotgun (WGS) entry which is preliminary data.</text>
</comment>
<comment type="function">
    <text evidence="8">Cell division protein that may be involved in stabilizing or promoting the assembly of the division complex.</text>
</comment>
<evidence type="ECO:0000256" key="1">
    <source>
        <dbReference type="ARBA" id="ARBA00004370"/>
    </source>
</evidence>
<dbReference type="AlphaFoldDB" id="A0A0R1LRE7"/>
<comment type="similarity">
    <text evidence="8">Belongs to the FtsQ/DivIB family. DivIB subfamily.</text>
</comment>
<evidence type="ECO:0000259" key="10">
    <source>
        <dbReference type="PROSITE" id="PS51779"/>
    </source>
</evidence>
<keyword evidence="3 8" id="KW-0132">Cell division</keyword>
<dbReference type="Pfam" id="PF08478">
    <property type="entry name" value="POTRA_1"/>
    <property type="match status" value="1"/>
</dbReference>
<evidence type="ECO:0000256" key="3">
    <source>
        <dbReference type="ARBA" id="ARBA00022618"/>
    </source>
</evidence>
<evidence type="ECO:0000256" key="4">
    <source>
        <dbReference type="ARBA" id="ARBA00022692"/>
    </source>
</evidence>